<proteinExistence type="predicted"/>
<feature type="chain" id="PRO_5035818895" description="Lipoprotein" evidence="1">
    <location>
        <begin position="25"/>
        <end position="82"/>
    </location>
</feature>
<protein>
    <recommendedName>
        <fullName evidence="4">Lipoprotein</fullName>
    </recommendedName>
</protein>
<dbReference type="PROSITE" id="PS51257">
    <property type="entry name" value="PROKAR_LIPOPROTEIN"/>
    <property type="match status" value="1"/>
</dbReference>
<name>A0A8S0X0U6_9GAMM</name>
<dbReference type="RefSeq" id="WP_217426470.1">
    <property type="nucleotide sequence ID" value="NZ_CADCXN010000058.1"/>
</dbReference>
<evidence type="ECO:0000256" key="1">
    <source>
        <dbReference type="SAM" id="SignalP"/>
    </source>
</evidence>
<dbReference type="Proteomes" id="UP000494216">
    <property type="component" value="Unassembled WGS sequence"/>
</dbReference>
<dbReference type="AlphaFoldDB" id="A0A8S0X0U6"/>
<accession>A0A8S0X0U6</accession>
<comment type="caution">
    <text evidence="2">The sequence shown here is derived from an EMBL/GenBank/DDBJ whole genome shotgun (WGS) entry which is preliminary data.</text>
</comment>
<keyword evidence="3" id="KW-1185">Reference proteome</keyword>
<reference evidence="2 3" key="1">
    <citation type="submission" date="2020-02" db="EMBL/GenBank/DDBJ databases">
        <authorList>
            <person name="Hogendoorn C."/>
        </authorList>
    </citation>
    <scope>NUCLEOTIDE SEQUENCE [LARGE SCALE GENOMIC DNA]</scope>
    <source>
        <strain evidence="2">METHB21</strain>
    </source>
</reference>
<dbReference type="EMBL" id="CADCXN010000058">
    <property type="protein sequence ID" value="CAA9890808.1"/>
    <property type="molecule type" value="Genomic_DNA"/>
</dbReference>
<organism evidence="2 3">
    <name type="scientific">Candidatus Methylobacter favarea</name>
    <dbReference type="NCBI Taxonomy" id="2707345"/>
    <lineage>
        <taxon>Bacteria</taxon>
        <taxon>Pseudomonadati</taxon>
        <taxon>Pseudomonadota</taxon>
        <taxon>Gammaproteobacteria</taxon>
        <taxon>Methylococcales</taxon>
        <taxon>Methylococcaceae</taxon>
        <taxon>Methylobacter</taxon>
    </lineage>
</organism>
<feature type="signal peptide" evidence="1">
    <location>
        <begin position="1"/>
        <end position="24"/>
    </location>
</feature>
<gene>
    <name evidence="2" type="ORF">METHB2_30012</name>
</gene>
<keyword evidence="1" id="KW-0732">Signal</keyword>
<evidence type="ECO:0000313" key="2">
    <source>
        <dbReference type="EMBL" id="CAA9890808.1"/>
    </source>
</evidence>
<sequence>MMKLTRKFLALLALLYLALLCACAEVKDAGKTIGHTTRNVAREIGHGTRDVTRTIGHGTRDTVKAIGKGTKEAVKSVTDDGE</sequence>
<evidence type="ECO:0008006" key="4">
    <source>
        <dbReference type="Google" id="ProtNLM"/>
    </source>
</evidence>
<evidence type="ECO:0000313" key="3">
    <source>
        <dbReference type="Proteomes" id="UP000494216"/>
    </source>
</evidence>